<organism evidence="1 2">
    <name type="scientific">Sphaerodactylus townsendi</name>
    <dbReference type="NCBI Taxonomy" id="933632"/>
    <lineage>
        <taxon>Eukaryota</taxon>
        <taxon>Metazoa</taxon>
        <taxon>Chordata</taxon>
        <taxon>Craniata</taxon>
        <taxon>Vertebrata</taxon>
        <taxon>Euteleostomi</taxon>
        <taxon>Lepidosauria</taxon>
        <taxon>Squamata</taxon>
        <taxon>Bifurcata</taxon>
        <taxon>Gekkota</taxon>
        <taxon>Sphaerodactylidae</taxon>
        <taxon>Sphaerodactylus</taxon>
    </lineage>
</organism>
<gene>
    <name evidence="1" type="ORF">K3G42_018866</name>
</gene>
<sequence>MIVYFHFYLMFIARYFPINCLKGLSRQKGTVMNNEISSYIPQPLKAWPGKQHDPLISDSGISDSGILDSRVRLFYYLEVNMFKGDSILSVYLHSSPNPVLLQPSTFSVLSTVVCLLIN</sequence>
<protein>
    <submittedName>
        <fullName evidence="1">Uncharacterized protein</fullName>
    </submittedName>
</protein>
<comment type="caution">
    <text evidence="1">The sequence shown here is derived from an EMBL/GenBank/DDBJ whole genome shotgun (WGS) entry which is preliminary data.</text>
</comment>
<keyword evidence="2" id="KW-1185">Reference proteome</keyword>
<evidence type="ECO:0000313" key="1">
    <source>
        <dbReference type="EMBL" id="KAH8016512.1"/>
    </source>
</evidence>
<dbReference type="Proteomes" id="UP000827872">
    <property type="component" value="Linkage Group LG01"/>
</dbReference>
<name>A0ACB8GAN7_9SAUR</name>
<reference evidence="1" key="1">
    <citation type="submission" date="2021-08" db="EMBL/GenBank/DDBJ databases">
        <title>The first chromosome-level gecko genome reveals the dynamic sex chromosomes of Neotropical dwarf geckos (Sphaerodactylidae: Sphaerodactylus).</title>
        <authorList>
            <person name="Pinto B.J."/>
            <person name="Keating S.E."/>
            <person name="Gamble T."/>
        </authorList>
    </citation>
    <scope>NUCLEOTIDE SEQUENCE</scope>
    <source>
        <strain evidence="1">TG3544</strain>
    </source>
</reference>
<accession>A0ACB8GAN7</accession>
<proteinExistence type="predicted"/>
<evidence type="ECO:0000313" key="2">
    <source>
        <dbReference type="Proteomes" id="UP000827872"/>
    </source>
</evidence>
<dbReference type="EMBL" id="CM037614">
    <property type="protein sequence ID" value="KAH8016512.1"/>
    <property type="molecule type" value="Genomic_DNA"/>
</dbReference>